<gene>
    <name evidence="1" type="ORF">CesoFtcFv8_011706</name>
</gene>
<accession>A0AAN8GX09</accession>
<dbReference type="EMBL" id="JAULUE010002054">
    <property type="protein sequence ID" value="KAK5895084.1"/>
    <property type="molecule type" value="Genomic_DNA"/>
</dbReference>
<reference evidence="1 2" key="1">
    <citation type="journal article" date="2023" name="Mol. Biol. Evol.">
        <title>Genomics of Secondarily Temperate Adaptation in the Only Non-Antarctic Icefish.</title>
        <authorList>
            <person name="Rivera-Colon A.G."/>
            <person name="Rayamajhi N."/>
            <person name="Minhas B.F."/>
            <person name="Madrigal G."/>
            <person name="Bilyk K.T."/>
            <person name="Yoon V."/>
            <person name="Hune M."/>
            <person name="Gregory S."/>
            <person name="Cheng C.H.C."/>
            <person name="Catchen J.M."/>
        </authorList>
    </citation>
    <scope>NUCLEOTIDE SEQUENCE [LARGE SCALE GENOMIC DNA]</scope>
    <source>
        <strain evidence="1">JC2023a</strain>
    </source>
</reference>
<protein>
    <submittedName>
        <fullName evidence="1">Uncharacterized protein</fullName>
    </submittedName>
</protein>
<dbReference type="Proteomes" id="UP001335648">
    <property type="component" value="Unassembled WGS sequence"/>
</dbReference>
<dbReference type="AlphaFoldDB" id="A0AAN8GX09"/>
<sequence length="72" mass="8392">MKAAGGCYCDIISVLKVIQTGWTEEERQIWTPSSRELQHGFQGKDTPERQDCFTMFSFSEGPEEHPRRERRS</sequence>
<keyword evidence="2" id="KW-1185">Reference proteome</keyword>
<name>A0AAN8GX09_9TELE</name>
<proteinExistence type="predicted"/>
<evidence type="ECO:0000313" key="1">
    <source>
        <dbReference type="EMBL" id="KAK5895084.1"/>
    </source>
</evidence>
<organism evidence="1 2">
    <name type="scientific">Champsocephalus esox</name>
    <name type="common">pike icefish</name>
    <dbReference type="NCBI Taxonomy" id="159716"/>
    <lineage>
        <taxon>Eukaryota</taxon>
        <taxon>Metazoa</taxon>
        <taxon>Chordata</taxon>
        <taxon>Craniata</taxon>
        <taxon>Vertebrata</taxon>
        <taxon>Euteleostomi</taxon>
        <taxon>Actinopterygii</taxon>
        <taxon>Neopterygii</taxon>
        <taxon>Teleostei</taxon>
        <taxon>Neoteleostei</taxon>
        <taxon>Acanthomorphata</taxon>
        <taxon>Eupercaria</taxon>
        <taxon>Perciformes</taxon>
        <taxon>Notothenioidei</taxon>
        <taxon>Channichthyidae</taxon>
        <taxon>Champsocephalus</taxon>
    </lineage>
</organism>
<evidence type="ECO:0000313" key="2">
    <source>
        <dbReference type="Proteomes" id="UP001335648"/>
    </source>
</evidence>
<comment type="caution">
    <text evidence="1">The sequence shown here is derived from an EMBL/GenBank/DDBJ whole genome shotgun (WGS) entry which is preliminary data.</text>
</comment>